<evidence type="ECO:0000256" key="1">
    <source>
        <dbReference type="SAM" id="MobiDB-lite"/>
    </source>
</evidence>
<reference evidence="2" key="1">
    <citation type="submission" date="2023-10" db="EMBL/GenBank/DDBJ databases">
        <title>Genome assembly of Pristionchus species.</title>
        <authorList>
            <person name="Yoshida K."/>
            <person name="Sommer R.J."/>
        </authorList>
    </citation>
    <scope>NUCLEOTIDE SEQUENCE</scope>
    <source>
        <strain evidence="2">RS0144</strain>
    </source>
</reference>
<evidence type="ECO:0008006" key="4">
    <source>
        <dbReference type="Google" id="ProtNLM"/>
    </source>
</evidence>
<dbReference type="Proteomes" id="UP001432027">
    <property type="component" value="Unassembled WGS sequence"/>
</dbReference>
<accession>A0AAV5TCM6</accession>
<evidence type="ECO:0000313" key="2">
    <source>
        <dbReference type="EMBL" id="GMS93049.1"/>
    </source>
</evidence>
<feature type="region of interest" description="Disordered" evidence="1">
    <location>
        <begin position="786"/>
        <end position="816"/>
    </location>
</feature>
<comment type="caution">
    <text evidence="2">The sequence shown here is derived from an EMBL/GenBank/DDBJ whole genome shotgun (WGS) entry which is preliminary data.</text>
</comment>
<gene>
    <name evidence="2" type="ORF">PENTCL1PPCAC_15224</name>
</gene>
<feature type="compositionally biased region" description="Low complexity" evidence="1">
    <location>
        <begin position="840"/>
        <end position="851"/>
    </location>
</feature>
<feature type="compositionally biased region" description="Low complexity" evidence="1">
    <location>
        <begin position="550"/>
        <end position="562"/>
    </location>
</feature>
<sequence length="1053" mass="116982">QSSRRELEIALNPIGSLAFRERLEKKPDKLIATFNILGSSAVTLTLSLNGYRIVECFLNANIDDVNVRLADSLSEDWEGLKKVLKTAKGRYVCETLLNRGLKEFAHKFITIVPKDWWFKNEEGLQSLHILIKAIEISDVEVANSFCSYEQMEESLCDSAEGLYCVLKVKRKSMNQPGWKELLRELILRKATTAKGSEALVQAIVYGDFLVMGIVAMICGRRESFDDSSTVSLIIRWIELGGSDLKQFIFEFLCAPNSNPLICRIRFTIQFDDFKQACDSHFSPAQRSRLDECLAEDRMIDTIRIESKVDECLKMLTSQDAPVEAMDTTTTEGNSKKRKSDLPIESPNPEVKKPREEVSEASPMTDSHEETPNEATVTSLPEEPSASSNMPTPGSESTPRPISADPGVDVVSMVMGGKAREILRELKFGTADYRSSIFECIQNGLLALMMDERGCEVVKWFIVNGCFKQNGTIERRVMENVEGLVRSGDYGIAIVKTAIAECTKHAKKKELSEKYERAMRCPPYSTLPSLDEGLNDEIKIVSENIDRETTVAEVSEESGGSASMRLPTENQPEEPSTRAIPSVSQESFADPDSFNKILEKLKTDTANIDELKSFADYAAGWKKMKDDIKGVVVDQVIESVSMSETESGMLFTRMLACKQSLRPLLVYPIASILHKLCGSQGKQVLTMMLSNQTCTAFIHSCFAGEESSFFVKMFHSDTDKYECASIGMNILARANDRDRTRIRAFLSRYGRSIAETEKGRIFIVMVADPNPMGWNWKELLDLLPSPSANPSSTANEAEETVASGPKPPESTDPPHAPASAVEKLLVKEVSPSAEDDVDGGETMQESSTEEQTPLPLPEWANLKNPNEGIPSLFSFTTAPPPLLHVSNLKNAKERIPSLFSFAVQDRTTPVRSVSRGWSDNRAPNDNPLLYFRSDANTNPFQPIRKVDHTLDSSLSQSPRFQVSSPYFRPLPTPTPLFKCPGIGVSQSGVPSFPTMHRPPPNPLLFPFKQPPQSSPSQFELKKSSLPLSFSSLVTEQIVKDTVEFIVNSVVEANP</sequence>
<feature type="region of interest" description="Disordered" evidence="1">
    <location>
        <begin position="322"/>
        <end position="405"/>
    </location>
</feature>
<name>A0AAV5TCM6_9BILA</name>
<keyword evidence="3" id="KW-1185">Reference proteome</keyword>
<organism evidence="2 3">
    <name type="scientific">Pristionchus entomophagus</name>
    <dbReference type="NCBI Taxonomy" id="358040"/>
    <lineage>
        <taxon>Eukaryota</taxon>
        <taxon>Metazoa</taxon>
        <taxon>Ecdysozoa</taxon>
        <taxon>Nematoda</taxon>
        <taxon>Chromadorea</taxon>
        <taxon>Rhabditida</taxon>
        <taxon>Rhabditina</taxon>
        <taxon>Diplogasteromorpha</taxon>
        <taxon>Diplogasteroidea</taxon>
        <taxon>Neodiplogasteridae</taxon>
        <taxon>Pristionchus</taxon>
    </lineage>
</organism>
<dbReference type="AlphaFoldDB" id="A0AAV5TCM6"/>
<proteinExistence type="predicted"/>
<feature type="compositionally biased region" description="Pro residues" evidence="1">
    <location>
        <begin position="804"/>
        <end position="815"/>
    </location>
</feature>
<protein>
    <recommendedName>
        <fullName evidence="4">PUM-HD domain-containing protein</fullName>
    </recommendedName>
</protein>
<feature type="region of interest" description="Disordered" evidence="1">
    <location>
        <begin position="549"/>
        <end position="585"/>
    </location>
</feature>
<feature type="non-terminal residue" evidence="2">
    <location>
        <position position="1"/>
    </location>
</feature>
<dbReference type="EMBL" id="BTSX01000004">
    <property type="protein sequence ID" value="GMS93049.1"/>
    <property type="molecule type" value="Genomic_DNA"/>
</dbReference>
<feature type="compositionally biased region" description="Polar residues" evidence="1">
    <location>
        <begin position="372"/>
        <end position="399"/>
    </location>
</feature>
<feature type="region of interest" description="Disordered" evidence="1">
    <location>
        <begin position="829"/>
        <end position="862"/>
    </location>
</feature>
<evidence type="ECO:0000313" key="3">
    <source>
        <dbReference type="Proteomes" id="UP001432027"/>
    </source>
</evidence>